<dbReference type="EMBL" id="AABVCV010000009">
    <property type="protein sequence ID" value="EAJ1254690.1"/>
    <property type="molecule type" value="Genomic_DNA"/>
</dbReference>
<dbReference type="GO" id="GO:0016740">
    <property type="term" value="F:transferase activity"/>
    <property type="evidence" value="ECO:0007669"/>
    <property type="project" value="UniProtKB-KW"/>
</dbReference>
<reference evidence="1 2" key="1">
    <citation type="submission" date="2018-05" db="EMBL/GenBank/DDBJ databases">
        <authorList>
            <consortium name="PulseNet: The National Subtyping Network for Foodborne Disease Surveillance"/>
            <person name="Tarr C.L."/>
            <person name="Trees E."/>
            <person name="Katz L.S."/>
            <person name="Carleton-Romer H.A."/>
            <person name="Stroika S."/>
            <person name="Kucerova Z."/>
            <person name="Roache K.F."/>
            <person name="Sabol A.L."/>
            <person name="Besser J."/>
            <person name="Gerner-Smidt P."/>
        </authorList>
    </citation>
    <scope>NUCLEOTIDE SEQUENCE [LARGE SCALE GENOMIC DNA]</scope>
    <source>
        <strain evidence="1 2">1988D-2602</strain>
    </source>
</reference>
<dbReference type="InterPro" id="IPR016181">
    <property type="entry name" value="Acyl_CoA_acyltransferase"/>
</dbReference>
<keyword evidence="1" id="KW-0808">Transferase</keyword>
<dbReference type="Gene3D" id="3.40.630.30">
    <property type="match status" value="1"/>
</dbReference>
<evidence type="ECO:0000313" key="2">
    <source>
        <dbReference type="Proteomes" id="UP000533324"/>
    </source>
</evidence>
<comment type="caution">
    <text evidence="1">The sequence shown here is derived from an EMBL/GenBank/DDBJ whole genome shotgun (WGS) entry which is preliminary data.</text>
</comment>
<organism evidence="1 2">
    <name type="scientific">Campylobacter lari</name>
    <dbReference type="NCBI Taxonomy" id="201"/>
    <lineage>
        <taxon>Bacteria</taxon>
        <taxon>Pseudomonadati</taxon>
        <taxon>Campylobacterota</taxon>
        <taxon>Epsilonproteobacteria</taxon>
        <taxon>Campylobacterales</taxon>
        <taxon>Campylobacteraceae</taxon>
        <taxon>Campylobacter</taxon>
    </lineage>
</organism>
<proteinExistence type="predicted"/>
<sequence>MIIKKYTKEYFDIWNEFNKNSKNGLFMFDRNYMDYHSDRFIDHSLMFYENDKLLALLPLNEKDDTLYSHQGLTFGGFICDSKMQQSKMLDCFNVLFDYMRKQNFKNLIYKSIPYIYHKKASQEDLYALFINNAQLYRVDCSSVIYLDNYKFAKGRKYQISKAKKENIIIEESNDYKNFIKLLNEVLLKQHNTKAVHNEKELILLNSRFPENIKLFIAKKDGVMVAATLLFIYENLVHTQYLANSDYGREVGALDLLLKTLIEKYSKEKKYFDFGISTENEGKHLNKGLIFQKESFGGRTMVHNIHKVIS</sequence>
<dbReference type="SUPFAM" id="SSF55729">
    <property type="entry name" value="Acyl-CoA N-acyltransferases (Nat)"/>
    <property type="match status" value="1"/>
</dbReference>
<gene>
    <name evidence="1" type="ORF">A0Y59_05755</name>
</gene>
<accession>A0A7U8AQF7</accession>
<name>A0A7U8AQF7_CAMLA</name>
<dbReference type="AlphaFoldDB" id="A0A7U8AQF7"/>
<dbReference type="Proteomes" id="UP000533324">
    <property type="component" value="Unassembled WGS sequence"/>
</dbReference>
<protein>
    <submittedName>
        <fullName evidence="1">GNAT family N-acetyltransferase</fullName>
    </submittedName>
</protein>
<evidence type="ECO:0000313" key="1">
    <source>
        <dbReference type="EMBL" id="EAJ1254690.1"/>
    </source>
</evidence>